<dbReference type="AlphaFoldDB" id="A0A0B0PI72"/>
<reference evidence="2" key="1">
    <citation type="submission" date="2014-09" db="EMBL/GenBank/DDBJ databases">
        <authorList>
            <person name="Mudge J."/>
            <person name="Ramaraj T."/>
            <person name="Lindquist I.E."/>
            <person name="Bharti A.K."/>
            <person name="Sundararajan A."/>
            <person name="Cameron C.T."/>
            <person name="Woodward J.E."/>
            <person name="May G.D."/>
            <person name="Brubaker C."/>
            <person name="Broadhvest J."/>
            <person name="Wilkins T.A."/>
        </authorList>
    </citation>
    <scope>NUCLEOTIDE SEQUENCE</scope>
    <source>
        <strain evidence="2">cv. AKA8401</strain>
    </source>
</reference>
<evidence type="ECO:0000313" key="1">
    <source>
        <dbReference type="EMBL" id="KHG26163.1"/>
    </source>
</evidence>
<dbReference type="EMBL" id="KN435284">
    <property type="protein sequence ID" value="KHG26163.1"/>
    <property type="molecule type" value="Genomic_DNA"/>
</dbReference>
<keyword evidence="2" id="KW-1185">Reference proteome</keyword>
<evidence type="ECO:0000313" key="2">
    <source>
        <dbReference type="Proteomes" id="UP000032142"/>
    </source>
</evidence>
<proteinExistence type="predicted"/>
<organism evidence="1 2">
    <name type="scientific">Gossypium arboreum</name>
    <name type="common">Tree cotton</name>
    <name type="synonym">Gossypium nanking</name>
    <dbReference type="NCBI Taxonomy" id="29729"/>
    <lineage>
        <taxon>Eukaryota</taxon>
        <taxon>Viridiplantae</taxon>
        <taxon>Streptophyta</taxon>
        <taxon>Embryophyta</taxon>
        <taxon>Tracheophyta</taxon>
        <taxon>Spermatophyta</taxon>
        <taxon>Magnoliopsida</taxon>
        <taxon>eudicotyledons</taxon>
        <taxon>Gunneridae</taxon>
        <taxon>Pentapetalae</taxon>
        <taxon>rosids</taxon>
        <taxon>malvids</taxon>
        <taxon>Malvales</taxon>
        <taxon>Malvaceae</taxon>
        <taxon>Malvoideae</taxon>
        <taxon>Gossypium</taxon>
    </lineage>
</organism>
<protein>
    <submittedName>
        <fullName evidence="1">Uncharacterized protein</fullName>
    </submittedName>
</protein>
<dbReference type="Proteomes" id="UP000032142">
    <property type="component" value="Unassembled WGS sequence"/>
</dbReference>
<sequence length="96" mass="11292">MDFQRYTFSVHFQVRQFIFMCEHFHFREHTPTNLILTVGLLVQAKSPVTTITLMSLDLNYQSKINSDPDSDYPSGLNLFYTYFSEGLYQDRITRPG</sequence>
<name>A0A0B0PI72_GOSAR</name>
<gene>
    <name evidence="1" type="ORF">F383_32691</name>
</gene>
<accession>A0A0B0PI72</accession>